<dbReference type="InterPro" id="IPR002048">
    <property type="entry name" value="EF_hand_dom"/>
</dbReference>
<evidence type="ECO:0000256" key="5">
    <source>
        <dbReference type="ARBA" id="ARBA00023136"/>
    </source>
</evidence>
<comment type="subcellular location">
    <subcellularLocation>
        <location evidence="1">Membrane</location>
        <topology evidence="1">Multi-pass membrane protein</topology>
    </subcellularLocation>
</comment>
<dbReference type="SUPFAM" id="SSF47473">
    <property type="entry name" value="EF-hand"/>
    <property type="match status" value="1"/>
</dbReference>
<dbReference type="GO" id="GO:0005509">
    <property type="term" value="F:calcium ion binding"/>
    <property type="evidence" value="ECO:0007669"/>
    <property type="project" value="InterPro"/>
</dbReference>
<dbReference type="Gene3D" id="1.20.120.350">
    <property type="entry name" value="Voltage-gated potassium channels. Chain C"/>
    <property type="match status" value="1"/>
</dbReference>
<feature type="transmembrane region" description="Helical" evidence="7">
    <location>
        <begin position="627"/>
        <end position="655"/>
    </location>
</feature>
<dbReference type="CDD" id="cd00051">
    <property type="entry name" value="EFh"/>
    <property type="match status" value="1"/>
</dbReference>
<dbReference type="InterPro" id="IPR043203">
    <property type="entry name" value="VGCC_Ca_Na"/>
</dbReference>
<feature type="domain" description="EF-hand" evidence="8">
    <location>
        <begin position="757"/>
        <end position="785"/>
    </location>
</feature>
<dbReference type="SMART" id="SM00054">
    <property type="entry name" value="EFh"/>
    <property type="match status" value="2"/>
</dbReference>
<dbReference type="GO" id="GO:0001518">
    <property type="term" value="C:voltage-gated sodium channel complex"/>
    <property type="evidence" value="ECO:0007669"/>
    <property type="project" value="TreeGrafter"/>
</dbReference>
<organism evidence="9 10">
    <name type="scientific">Symbiodinium natans</name>
    <dbReference type="NCBI Taxonomy" id="878477"/>
    <lineage>
        <taxon>Eukaryota</taxon>
        <taxon>Sar</taxon>
        <taxon>Alveolata</taxon>
        <taxon>Dinophyceae</taxon>
        <taxon>Suessiales</taxon>
        <taxon>Symbiodiniaceae</taxon>
        <taxon>Symbiodinium</taxon>
    </lineage>
</organism>
<dbReference type="InterPro" id="IPR005821">
    <property type="entry name" value="Ion_trans_dom"/>
</dbReference>
<keyword evidence="4 7" id="KW-1133">Transmembrane helix</keyword>
<keyword evidence="2 7" id="KW-0812">Transmembrane</keyword>
<evidence type="ECO:0000256" key="2">
    <source>
        <dbReference type="ARBA" id="ARBA00022692"/>
    </source>
</evidence>
<evidence type="ECO:0000313" key="9">
    <source>
        <dbReference type="EMBL" id="CAE7457418.1"/>
    </source>
</evidence>
<reference evidence="9" key="1">
    <citation type="submission" date="2021-02" db="EMBL/GenBank/DDBJ databases">
        <authorList>
            <person name="Dougan E. K."/>
            <person name="Rhodes N."/>
            <person name="Thang M."/>
            <person name="Chan C."/>
        </authorList>
    </citation>
    <scope>NUCLEOTIDE SEQUENCE</scope>
</reference>
<dbReference type="Gene3D" id="1.10.238.10">
    <property type="entry name" value="EF-hand"/>
    <property type="match status" value="1"/>
</dbReference>
<dbReference type="InterPro" id="IPR011992">
    <property type="entry name" value="EF-hand-dom_pair"/>
</dbReference>
<gene>
    <name evidence="9" type="primary">Scn10a</name>
    <name evidence="9" type="ORF">SNAT2548_LOCUS25295</name>
</gene>
<evidence type="ECO:0000256" key="4">
    <source>
        <dbReference type="ARBA" id="ARBA00022989"/>
    </source>
</evidence>
<evidence type="ECO:0000256" key="6">
    <source>
        <dbReference type="SAM" id="MobiDB-lite"/>
    </source>
</evidence>
<keyword evidence="5 7" id="KW-0472">Membrane</keyword>
<dbReference type="Gene3D" id="1.10.287.70">
    <property type="match status" value="1"/>
</dbReference>
<protein>
    <submittedName>
        <fullName evidence="9">Scn10a protein</fullName>
    </submittedName>
</protein>
<feature type="transmembrane region" description="Helical" evidence="7">
    <location>
        <begin position="676"/>
        <end position="693"/>
    </location>
</feature>
<dbReference type="InterPro" id="IPR027359">
    <property type="entry name" value="Volt_channel_dom_sf"/>
</dbReference>
<comment type="caution">
    <text evidence="9">The sequence shown here is derived from an EMBL/GenBank/DDBJ whole genome shotgun (WGS) entry which is preliminary data.</text>
</comment>
<sequence length="866" mass="97456">MGKSLKPFPAPKRGVQRVIAKRPAGKKQAEWNKIPYQRHSEGPSHVRKEQVKWQRSLDELLTATPQGVIRILQEDKMLPDWTGAVCPHCNTGRLSSLMTRPGSDHLVYRCNRKHCQHYISPVELHPIFTKTMGSEGHSLQKQAAALLLRLVNVPLADIHILTHMNHKAVEHMNKNLLLLRKGHVQESEKSICFGGNPKSWKDVEVDEATFDKKTLQEYEITKDDAAAGKNVQWEQRGGLIQRGSPHTLVLTKLNPAITVPRAPGPGAMRKIDWKPIANKWLKNRSVVLHSDSARSYRMKIPGVVHDAVTHRKKRVKRGGKFVWVQPTYVKVSSHKLPNGRRIKTKMGWLLMAMLCIFPTKDRPLFSGLAPSLNLHVDCDVTVYLDCDVSAGDPLIDTATANVSLEQLDHLQDLVQSSAVSLRVPETTHEEAPLAKSRIASRIQARVHKTKLLKQLTRMEKLQSFVEEGPLDLLAGAVILINAGVLIVEQQMQGSIASRALDMEAASGSLQISADTPDGFEVAEYVFLAFYLCEMVLRVGISRKRWYYTEEEGYMWGNYFDFLLVGSGVVDALLVANSRLRGDSYASTQILRLLKITKVVKTMRLVRVMHLFSPLRSMVDVFRASLSALFWSVMMLLVCMMIASLILCEACFGFIVDATQDRDVRENLLKTYGSFTRSMYTFFEITFSGGWPNLIRPLVDDVSVYFAIPCLIYVVVVVFAALRLIAALFVRSTLHTLSNDAGTAVLERLQHTAELQAKLTHLFEDADLDNDQSLSLAEWEKLLRHPEIVHYLSTLEVDVHDARMLFQLLDDGDGRLSVQEFCEGIPKVRGNAKSLDIVCLLHETGKIRRECQEILSAVQSAVQRKHV</sequence>
<evidence type="ECO:0000256" key="1">
    <source>
        <dbReference type="ARBA" id="ARBA00004141"/>
    </source>
</evidence>
<feature type="compositionally biased region" description="Basic and acidic residues" evidence="6">
    <location>
        <begin position="38"/>
        <end position="48"/>
    </location>
</feature>
<keyword evidence="10" id="KW-1185">Reference proteome</keyword>
<dbReference type="PANTHER" id="PTHR10037:SF62">
    <property type="entry name" value="SODIUM CHANNEL PROTEIN 60E"/>
    <property type="match status" value="1"/>
</dbReference>
<keyword evidence="3" id="KW-0106">Calcium</keyword>
<accession>A0A812RVP4</accession>
<dbReference type="OrthoDB" id="423078at2759"/>
<proteinExistence type="predicted"/>
<dbReference type="GO" id="GO:0005248">
    <property type="term" value="F:voltage-gated sodium channel activity"/>
    <property type="evidence" value="ECO:0007669"/>
    <property type="project" value="TreeGrafter"/>
</dbReference>
<evidence type="ECO:0000256" key="7">
    <source>
        <dbReference type="SAM" id="Phobius"/>
    </source>
</evidence>
<dbReference type="AlphaFoldDB" id="A0A812RVP4"/>
<evidence type="ECO:0000256" key="3">
    <source>
        <dbReference type="ARBA" id="ARBA00022837"/>
    </source>
</evidence>
<feature type="domain" description="EF-hand" evidence="8">
    <location>
        <begin position="800"/>
        <end position="827"/>
    </location>
</feature>
<dbReference type="Pfam" id="PF00520">
    <property type="entry name" value="Ion_trans"/>
    <property type="match status" value="1"/>
</dbReference>
<dbReference type="PROSITE" id="PS00018">
    <property type="entry name" value="EF_HAND_1"/>
    <property type="match status" value="1"/>
</dbReference>
<feature type="region of interest" description="Disordered" evidence="6">
    <location>
        <begin position="1"/>
        <end position="48"/>
    </location>
</feature>
<dbReference type="InterPro" id="IPR018247">
    <property type="entry name" value="EF_Hand_1_Ca_BS"/>
</dbReference>
<dbReference type="Proteomes" id="UP000604046">
    <property type="component" value="Unassembled WGS sequence"/>
</dbReference>
<dbReference type="SUPFAM" id="SSF81324">
    <property type="entry name" value="Voltage-gated potassium channels"/>
    <property type="match status" value="1"/>
</dbReference>
<evidence type="ECO:0000313" key="10">
    <source>
        <dbReference type="Proteomes" id="UP000604046"/>
    </source>
</evidence>
<feature type="transmembrane region" description="Helical" evidence="7">
    <location>
        <begin position="705"/>
        <end position="729"/>
    </location>
</feature>
<dbReference type="GO" id="GO:0086010">
    <property type="term" value="P:membrane depolarization during action potential"/>
    <property type="evidence" value="ECO:0007669"/>
    <property type="project" value="TreeGrafter"/>
</dbReference>
<dbReference type="EMBL" id="CAJNDS010002386">
    <property type="protein sequence ID" value="CAE7457418.1"/>
    <property type="molecule type" value="Genomic_DNA"/>
</dbReference>
<evidence type="ECO:0000259" key="8">
    <source>
        <dbReference type="SMART" id="SM00054"/>
    </source>
</evidence>
<dbReference type="PANTHER" id="PTHR10037">
    <property type="entry name" value="VOLTAGE-GATED CATION CHANNEL CALCIUM AND SODIUM"/>
    <property type="match status" value="1"/>
</dbReference>
<name>A0A812RVP4_9DINO</name>